<dbReference type="InterPro" id="IPR003660">
    <property type="entry name" value="HAMP_dom"/>
</dbReference>
<dbReference type="Gene3D" id="1.10.287.950">
    <property type="entry name" value="Methyl-accepting chemotaxis protein"/>
    <property type="match status" value="1"/>
</dbReference>
<evidence type="ECO:0000259" key="6">
    <source>
        <dbReference type="PROSITE" id="PS50111"/>
    </source>
</evidence>
<name>A0ABT5MEZ4_9BURK</name>
<dbReference type="CDD" id="cd11386">
    <property type="entry name" value="MCP_signal"/>
    <property type="match status" value="1"/>
</dbReference>
<feature type="transmembrane region" description="Helical" evidence="5">
    <location>
        <begin position="12"/>
        <end position="35"/>
    </location>
</feature>
<dbReference type="InterPro" id="IPR004089">
    <property type="entry name" value="MCPsignal_dom"/>
</dbReference>
<dbReference type="EMBL" id="JAQSIO010000003">
    <property type="protein sequence ID" value="MDD0815142.1"/>
    <property type="molecule type" value="Genomic_DNA"/>
</dbReference>
<dbReference type="RefSeq" id="WP_273926797.1">
    <property type="nucleotide sequence ID" value="NZ_JAQSIO010000003.1"/>
</dbReference>
<evidence type="ECO:0000256" key="4">
    <source>
        <dbReference type="SAM" id="Coils"/>
    </source>
</evidence>
<dbReference type="InterPro" id="IPR024478">
    <property type="entry name" value="HlyB_4HB_MCP"/>
</dbReference>
<dbReference type="CDD" id="cd06225">
    <property type="entry name" value="HAMP"/>
    <property type="match status" value="1"/>
</dbReference>
<feature type="domain" description="Methyl-accepting transducer" evidence="6">
    <location>
        <begin position="270"/>
        <end position="499"/>
    </location>
</feature>
<evidence type="ECO:0000256" key="1">
    <source>
        <dbReference type="ARBA" id="ARBA00022481"/>
    </source>
</evidence>
<keyword evidence="9" id="KW-1185">Reference proteome</keyword>
<evidence type="ECO:0000256" key="2">
    <source>
        <dbReference type="ARBA" id="ARBA00029447"/>
    </source>
</evidence>
<dbReference type="Pfam" id="PF12729">
    <property type="entry name" value="4HB_MCP_1"/>
    <property type="match status" value="1"/>
</dbReference>
<dbReference type="SUPFAM" id="SSF58104">
    <property type="entry name" value="Methyl-accepting chemotaxis protein (MCP) signaling domain"/>
    <property type="match status" value="1"/>
</dbReference>
<proteinExistence type="inferred from homology"/>
<evidence type="ECO:0000259" key="7">
    <source>
        <dbReference type="PROSITE" id="PS50885"/>
    </source>
</evidence>
<accession>A0ABT5MEZ4</accession>
<dbReference type="SMART" id="SM00304">
    <property type="entry name" value="HAMP"/>
    <property type="match status" value="1"/>
</dbReference>
<keyword evidence="4" id="KW-0175">Coiled coil</keyword>
<keyword evidence="3" id="KW-0807">Transducer</keyword>
<keyword evidence="5" id="KW-0812">Transmembrane</keyword>
<comment type="caution">
    <text evidence="8">The sequence shown here is derived from an EMBL/GenBank/DDBJ whole genome shotgun (WGS) entry which is preliminary data.</text>
</comment>
<evidence type="ECO:0000313" key="8">
    <source>
        <dbReference type="EMBL" id="MDD0815142.1"/>
    </source>
</evidence>
<feature type="coiled-coil region" evidence="4">
    <location>
        <begin position="470"/>
        <end position="508"/>
    </location>
</feature>
<evidence type="ECO:0000256" key="3">
    <source>
        <dbReference type="PROSITE-ProRule" id="PRU00284"/>
    </source>
</evidence>
<dbReference type="PANTHER" id="PTHR43531:SF14">
    <property type="entry name" value="METHYL-ACCEPTING CHEMOTAXIS PROTEIN I-RELATED"/>
    <property type="match status" value="1"/>
</dbReference>
<evidence type="ECO:0000313" key="9">
    <source>
        <dbReference type="Proteomes" id="UP001528672"/>
    </source>
</evidence>
<keyword evidence="1" id="KW-0488">Methylation</keyword>
<protein>
    <submittedName>
        <fullName evidence="8">Methyl-accepting chemotaxis protein</fullName>
    </submittedName>
</protein>
<organism evidence="8 9">
    <name type="scientific">Curvibacter microcysteis</name>
    <dbReference type="NCBI Taxonomy" id="3026419"/>
    <lineage>
        <taxon>Bacteria</taxon>
        <taxon>Pseudomonadati</taxon>
        <taxon>Pseudomonadota</taxon>
        <taxon>Betaproteobacteria</taxon>
        <taxon>Burkholderiales</taxon>
        <taxon>Comamonadaceae</taxon>
        <taxon>Curvibacter</taxon>
    </lineage>
</organism>
<dbReference type="Proteomes" id="UP001528672">
    <property type="component" value="Unassembled WGS sequence"/>
</dbReference>
<dbReference type="InterPro" id="IPR047347">
    <property type="entry name" value="YvaQ-like_sensor"/>
</dbReference>
<keyword evidence="5" id="KW-0472">Membrane</keyword>
<dbReference type="SMART" id="SM00283">
    <property type="entry name" value="MA"/>
    <property type="match status" value="1"/>
</dbReference>
<feature type="domain" description="HAMP" evidence="7">
    <location>
        <begin position="213"/>
        <end position="265"/>
    </location>
</feature>
<dbReference type="Gene3D" id="6.10.340.10">
    <property type="match status" value="1"/>
</dbReference>
<dbReference type="Pfam" id="PF00015">
    <property type="entry name" value="MCPsignal"/>
    <property type="match status" value="1"/>
</dbReference>
<reference evidence="8 9" key="1">
    <citation type="submission" date="2023-02" db="EMBL/GenBank/DDBJ databases">
        <title>Bacterial whole genome sequence for Curvibacter sp. HBC28.</title>
        <authorList>
            <person name="Le V."/>
            <person name="Ko S.-R."/>
            <person name="Ahn C.-Y."/>
            <person name="Oh H.-M."/>
        </authorList>
    </citation>
    <scope>NUCLEOTIDE SEQUENCE [LARGE SCALE GENOMIC DNA]</scope>
    <source>
        <strain evidence="8 9">HBC28</strain>
    </source>
</reference>
<keyword evidence="5" id="KW-1133">Transmembrane helix</keyword>
<dbReference type="PROSITE" id="PS50111">
    <property type="entry name" value="CHEMOTAXIS_TRANSDUC_2"/>
    <property type="match status" value="1"/>
</dbReference>
<dbReference type="InterPro" id="IPR051310">
    <property type="entry name" value="MCP_chemotaxis"/>
</dbReference>
<dbReference type="Pfam" id="PF00672">
    <property type="entry name" value="HAMP"/>
    <property type="match status" value="1"/>
</dbReference>
<dbReference type="CDD" id="cd19411">
    <property type="entry name" value="MCP2201-like_sensor"/>
    <property type="match status" value="1"/>
</dbReference>
<dbReference type="PANTHER" id="PTHR43531">
    <property type="entry name" value="PROTEIN ICFG"/>
    <property type="match status" value="1"/>
</dbReference>
<gene>
    <name evidence="8" type="ORF">PSQ39_10925</name>
</gene>
<comment type="similarity">
    <text evidence="2">Belongs to the methyl-accepting chemotaxis (MCP) protein family.</text>
</comment>
<dbReference type="PROSITE" id="PS50885">
    <property type="entry name" value="HAMP"/>
    <property type="match status" value="1"/>
</dbReference>
<evidence type="ECO:0000256" key="5">
    <source>
        <dbReference type="SAM" id="Phobius"/>
    </source>
</evidence>
<sequence length="532" mass="56633">MGIFAGLRIGSRLALAFAVLILLMTAMLAVGVWRLQGIAAHTQQMMERPLTKERLVSDWYRTIHTSVRRTTAVVKSADPTLATFFAEENAAASKMSSQQQKELEALLETPEEQAVFKQLLGHRVAYVKARDAITASKATATADEVERLFRQDFQPAGVNYLASLQALLEQQRKAIDETARDIEREHSSGQNQMLALGTLALLVAVSMAWLITRSITQPLAEAVQVAHQVAAGDLQVHPQSQREDEAGQLLNALGAMSERLRDIVNQVRQGTHAMLHASGEIAQGNLDLSSRTESQASALEQTAASMEEITSTVRQNADNARQAKQLVQATSERATAGGQAVGQVVQTMGQIHASSGRIVDIIGVIDGIAFQTNILALNAAVEAARAGEQGRGFAVVAGEVRVLAQRSAQAAKEIKGLITASVSSVDQGQQLVTGAGSTMAEVEQGVRQVADIVTHIAAASQEQTLGIEQINQAIAQMDSVTQQNAALVEQAAAATEALNRQAEHLSQLVSVFQVGPQASDSPGSRLLLSAGT</sequence>